<organism evidence="6 7">
    <name type="scientific">Aphidius gifuensis</name>
    <name type="common">Parasitoid wasp</name>
    <dbReference type="NCBI Taxonomy" id="684658"/>
    <lineage>
        <taxon>Eukaryota</taxon>
        <taxon>Metazoa</taxon>
        <taxon>Ecdysozoa</taxon>
        <taxon>Arthropoda</taxon>
        <taxon>Hexapoda</taxon>
        <taxon>Insecta</taxon>
        <taxon>Pterygota</taxon>
        <taxon>Neoptera</taxon>
        <taxon>Endopterygota</taxon>
        <taxon>Hymenoptera</taxon>
        <taxon>Apocrita</taxon>
        <taxon>Ichneumonoidea</taxon>
        <taxon>Braconidae</taxon>
        <taxon>Aphidiinae</taxon>
        <taxon>Aphidius</taxon>
    </lineage>
</organism>
<accession>A0A834Y539</accession>
<dbReference type="PROSITE" id="PS01133">
    <property type="entry name" value="UPF0017"/>
    <property type="match status" value="1"/>
</dbReference>
<dbReference type="InterPro" id="IPR000952">
    <property type="entry name" value="AB_hydrolase_4_CS"/>
</dbReference>
<evidence type="ECO:0000256" key="4">
    <source>
        <dbReference type="PIRSR" id="PIRSR005211-1"/>
    </source>
</evidence>
<dbReference type="EMBL" id="JACMRX010000001">
    <property type="protein sequence ID" value="KAF7998022.1"/>
    <property type="molecule type" value="Genomic_DNA"/>
</dbReference>
<dbReference type="GO" id="GO:0051792">
    <property type="term" value="P:medium-chain fatty acid biosynthetic process"/>
    <property type="evidence" value="ECO:0007669"/>
    <property type="project" value="TreeGrafter"/>
</dbReference>
<name>A0A834Y539_APHGI</name>
<keyword evidence="7" id="KW-1185">Reference proteome</keyword>
<dbReference type="InterPro" id="IPR050960">
    <property type="entry name" value="AB_hydrolase_4_sf"/>
</dbReference>
<protein>
    <recommendedName>
        <fullName evidence="5">AB hydrolase-1 domain-containing protein</fullName>
    </recommendedName>
</protein>
<evidence type="ECO:0000259" key="5">
    <source>
        <dbReference type="Pfam" id="PF00561"/>
    </source>
</evidence>
<dbReference type="InterPro" id="IPR012020">
    <property type="entry name" value="ABHD4"/>
</dbReference>
<dbReference type="PIRSF" id="PIRSF005211">
    <property type="entry name" value="Ab_hydro_YheT"/>
    <property type="match status" value="1"/>
</dbReference>
<dbReference type="Pfam" id="PF00561">
    <property type="entry name" value="Abhydrolase_1"/>
    <property type="match status" value="1"/>
</dbReference>
<dbReference type="InterPro" id="IPR029058">
    <property type="entry name" value="AB_hydrolase_fold"/>
</dbReference>
<evidence type="ECO:0000313" key="7">
    <source>
        <dbReference type="Proteomes" id="UP000639338"/>
    </source>
</evidence>
<comment type="similarity">
    <text evidence="1">Belongs to the AB hydrolase superfamily. AB hydrolase 4 family.</text>
</comment>
<dbReference type="AlphaFoldDB" id="A0A834Y539"/>
<keyword evidence="3" id="KW-0378">Hydrolase</keyword>
<comment type="caution">
    <text evidence="6">The sequence shown here is derived from an EMBL/GenBank/DDBJ whole genome shotgun (WGS) entry which is preliminary data.</text>
</comment>
<dbReference type="GO" id="GO:0051793">
    <property type="term" value="P:medium-chain fatty acid catabolic process"/>
    <property type="evidence" value="ECO:0007669"/>
    <property type="project" value="TreeGrafter"/>
</dbReference>
<dbReference type="Proteomes" id="UP000639338">
    <property type="component" value="Unassembled WGS sequence"/>
</dbReference>
<dbReference type="SUPFAM" id="SSF53474">
    <property type="entry name" value="alpha/beta-Hydrolases"/>
    <property type="match status" value="1"/>
</dbReference>
<dbReference type="GO" id="GO:0008126">
    <property type="term" value="F:acetylesterase activity"/>
    <property type="evidence" value="ECO:0007669"/>
    <property type="project" value="TreeGrafter"/>
</dbReference>
<dbReference type="PANTHER" id="PTHR10794">
    <property type="entry name" value="ABHYDROLASE DOMAIN-CONTAINING PROTEIN"/>
    <property type="match status" value="1"/>
</dbReference>
<gene>
    <name evidence="6" type="ORF">HCN44_009420</name>
</gene>
<dbReference type="OrthoDB" id="247542at2759"/>
<reference evidence="6 7" key="1">
    <citation type="submission" date="2020-08" db="EMBL/GenBank/DDBJ databases">
        <title>Aphidius gifuensis genome sequencing and assembly.</title>
        <authorList>
            <person name="Du Z."/>
        </authorList>
    </citation>
    <scope>NUCLEOTIDE SEQUENCE [LARGE SCALE GENOMIC DNA]</scope>
    <source>
        <strain evidence="6">YNYX2018</strain>
        <tissue evidence="6">Adults</tissue>
    </source>
</reference>
<sequence>MSDVLDIIDNLSEVPKMYYGALFGVGFVLYYLIEVVKAPQLVCGDGPFRTFIEEHVDLVKNKFWPTLWCFESRAQTVLASVLRSTMMPDIHYRREILTLKDGGEVALDWSDENLLENSPIVLILPGLTGGSQAEYVKCLVSSAKKIGIKCVIFNNRGLGGVTLKTPRLYCAANCDDLAEVLSHIRKLNPNSPLSATGISMGGMILGNYLAQQGASAVGKIKSALIISAPWNVFEATKSIEKPGLNLMLNKHLADGLRKNLINVNHSNRNHWFDLDIDTVLKSRTIREFDANFTASHFGYKDVDDYYENATLHNKLHFIQVPTLCLSAADDPFQPFEAIPLKEASKLKNVAFVVTKRGGHIGFLEGFWPIKQEQYIGKLFSQFFKAVFMKELNNHVST</sequence>
<evidence type="ECO:0000256" key="3">
    <source>
        <dbReference type="ARBA" id="ARBA00022801"/>
    </source>
</evidence>
<evidence type="ECO:0000313" key="6">
    <source>
        <dbReference type="EMBL" id="KAF7998022.1"/>
    </source>
</evidence>
<dbReference type="InterPro" id="IPR000073">
    <property type="entry name" value="AB_hydrolase_1"/>
</dbReference>
<feature type="active site" description="Charge relay system" evidence="4">
    <location>
        <position position="359"/>
    </location>
</feature>
<keyword evidence="2" id="KW-0719">Serine esterase</keyword>
<evidence type="ECO:0000256" key="1">
    <source>
        <dbReference type="ARBA" id="ARBA00010884"/>
    </source>
</evidence>
<dbReference type="PANTHER" id="PTHR10794:SF63">
    <property type="entry name" value="ALPHA_BETA HYDROLASE 1, ISOFORM A"/>
    <property type="match status" value="1"/>
</dbReference>
<proteinExistence type="inferred from homology"/>
<dbReference type="Gene3D" id="3.40.50.1820">
    <property type="entry name" value="alpha/beta hydrolase"/>
    <property type="match status" value="1"/>
</dbReference>
<feature type="domain" description="AB hydrolase-1" evidence="5">
    <location>
        <begin position="119"/>
        <end position="365"/>
    </location>
</feature>
<evidence type="ECO:0000256" key="2">
    <source>
        <dbReference type="ARBA" id="ARBA00022487"/>
    </source>
</evidence>
<feature type="active site" description="Charge relay system" evidence="4">
    <location>
        <position position="330"/>
    </location>
</feature>
<feature type="active site" description="Charge relay system" evidence="4">
    <location>
        <position position="199"/>
    </location>
</feature>
<dbReference type="GO" id="GO:0047372">
    <property type="term" value="F:monoacylglycerol lipase activity"/>
    <property type="evidence" value="ECO:0007669"/>
    <property type="project" value="TreeGrafter"/>
</dbReference>